<dbReference type="Pfam" id="PF08856">
    <property type="entry name" value="DUF1826"/>
    <property type="match status" value="1"/>
</dbReference>
<evidence type="ECO:0000313" key="2">
    <source>
        <dbReference type="EMBL" id="ACI64808.1"/>
    </source>
</evidence>
<proteinExistence type="predicted"/>
<name>B5YMH2_THAPS</name>
<keyword evidence="1" id="KW-0472">Membrane</keyword>
<sequence length="361" mass="39674">MRSICDLLSPFCLFVVSSVCSVSMTNAVMSRVFIVAYILCVGIATSLCLALSLSPASQHRIIATDPKSSSPTAFTTVAGDWSTAKLSLRDPKCCVVSVSGLEESLSTLQQYFCSTDEPPIDLDLRTRVRCGNNNEDDTSTTAYTDCARIYQSIMAPSLVKSFVDEFDADADLENNKNHPCILALETLARGVASLADGPLEGTCSDVHMRVVFASNYEAKDPPFHTDKCPLRGYVTLKGQGTQYMDRTCQPLEYAALRMLGVDGDDNYVKGVTTAKELEFIIMKGDCYDAPLPENVSPSLLGKIWKRESACVHRSPPASARSKRRVILSLDLADGDDDQEWYELKKRGWRSGMTQRKSRLVA</sequence>
<evidence type="ECO:0000313" key="3">
    <source>
        <dbReference type="Proteomes" id="UP000001449"/>
    </source>
</evidence>
<evidence type="ECO:0000256" key="1">
    <source>
        <dbReference type="SAM" id="Phobius"/>
    </source>
</evidence>
<keyword evidence="1" id="KW-1133">Transmembrane helix</keyword>
<keyword evidence="3" id="KW-1185">Reference proteome</keyword>
<gene>
    <name evidence="2" type="ORF">THAPS_6787</name>
</gene>
<dbReference type="AlphaFoldDB" id="B5YMH2"/>
<dbReference type="KEGG" id="tps:THAPS_6787"/>
<dbReference type="eggNOG" id="ENOG502RWZ9">
    <property type="taxonomic scope" value="Eukaryota"/>
</dbReference>
<dbReference type="EMBL" id="CP001160">
    <property type="protein sequence ID" value="ACI64808.1"/>
    <property type="molecule type" value="Genomic_DNA"/>
</dbReference>
<accession>B5YMH2</accession>
<dbReference type="Proteomes" id="UP000001449">
    <property type="component" value="Chromosome 7"/>
</dbReference>
<reference evidence="2 3" key="2">
    <citation type="journal article" date="2008" name="Nature">
        <title>The Phaeodactylum genome reveals the evolutionary history of diatom genomes.</title>
        <authorList>
            <person name="Bowler C."/>
            <person name="Allen A.E."/>
            <person name="Badger J.H."/>
            <person name="Grimwood J."/>
            <person name="Jabbari K."/>
            <person name="Kuo A."/>
            <person name="Maheswari U."/>
            <person name="Martens C."/>
            <person name="Maumus F."/>
            <person name="Otillar R.P."/>
            <person name="Rayko E."/>
            <person name="Salamov A."/>
            <person name="Vandepoele K."/>
            <person name="Beszteri B."/>
            <person name="Gruber A."/>
            <person name="Heijde M."/>
            <person name="Katinka M."/>
            <person name="Mock T."/>
            <person name="Valentin K."/>
            <person name="Verret F."/>
            <person name="Berges J.A."/>
            <person name="Brownlee C."/>
            <person name="Cadoret J.P."/>
            <person name="Chiovitti A."/>
            <person name="Choi C.J."/>
            <person name="Coesel S."/>
            <person name="De Martino A."/>
            <person name="Detter J.C."/>
            <person name="Durkin C."/>
            <person name="Falciatore A."/>
            <person name="Fournet J."/>
            <person name="Haruta M."/>
            <person name="Huysman M.J."/>
            <person name="Jenkins B.D."/>
            <person name="Jiroutova K."/>
            <person name="Jorgensen R.E."/>
            <person name="Joubert Y."/>
            <person name="Kaplan A."/>
            <person name="Kroger N."/>
            <person name="Kroth P.G."/>
            <person name="La Roche J."/>
            <person name="Lindquist E."/>
            <person name="Lommer M."/>
            <person name="Martin-Jezequel V."/>
            <person name="Lopez P.J."/>
            <person name="Lucas S."/>
            <person name="Mangogna M."/>
            <person name="McGinnis K."/>
            <person name="Medlin L.K."/>
            <person name="Montsant A."/>
            <person name="Oudot-Le Secq M.P."/>
            <person name="Napoli C."/>
            <person name="Obornik M."/>
            <person name="Parker M.S."/>
            <person name="Petit J.L."/>
            <person name="Porcel B.M."/>
            <person name="Poulsen N."/>
            <person name="Robison M."/>
            <person name="Rychlewski L."/>
            <person name="Rynearson T.A."/>
            <person name="Schmutz J."/>
            <person name="Shapiro H."/>
            <person name="Siaut M."/>
            <person name="Stanley M."/>
            <person name="Sussman M.R."/>
            <person name="Taylor A.R."/>
            <person name="Vardi A."/>
            <person name="von Dassow P."/>
            <person name="Vyverman W."/>
            <person name="Willis A."/>
            <person name="Wyrwicz L.S."/>
            <person name="Rokhsar D.S."/>
            <person name="Weissenbach J."/>
            <person name="Armbrust E.V."/>
            <person name="Green B.R."/>
            <person name="Van de Peer Y."/>
            <person name="Grigoriev I.V."/>
        </authorList>
    </citation>
    <scope>NUCLEOTIDE SEQUENCE [LARGE SCALE GENOMIC DNA]</scope>
    <source>
        <strain evidence="2 3">CCMP1335</strain>
    </source>
</reference>
<keyword evidence="1" id="KW-0812">Transmembrane</keyword>
<dbReference type="RefSeq" id="XP_002296091.1">
    <property type="nucleotide sequence ID" value="XM_002296055.1"/>
</dbReference>
<organism evidence="2 3">
    <name type="scientific">Thalassiosira pseudonana</name>
    <name type="common">Marine diatom</name>
    <name type="synonym">Cyclotella nana</name>
    <dbReference type="NCBI Taxonomy" id="35128"/>
    <lineage>
        <taxon>Eukaryota</taxon>
        <taxon>Sar</taxon>
        <taxon>Stramenopiles</taxon>
        <taxon>Ochrophyta</taxon>
        <taxon>Bacillariophyta</taxon>
        <taxon>Coscinodiscophyceae</taxon>
        <taxon>Thalassiosirophycidae</taxon>
        <taxon>Thalassiosirales</taxon>
        <taxon>Thalassiosiraceae</taxon>
        <taxon>Thalassiosira</taxon>
    </lineage>
</organism>
<dbReference type="InParanoid" id="B5YMH2"/>
<dbReference type="OMA" id="ACVHRSP"/>
<protein>
    <submittedName>
        <fullName evidence="2">Uncharacterized protein</fullName>
    </submittedName>
</protein>
<feature type="transmembrane region" description="Helical" evidence="1">
    <location>
        <begin position="31"/>
        <end position="53"/>
    </location>
</feature>
<reference evidence="2 3" key="1">
    <citation type="journal article" date="2004" name="Science">
        <title>The genome of the diatom Thalassiosira pseudonana: ecology, evolution, and metabolism.</title>
        <authorList>
            <person name="Armbrust E.V."/>
            <person name="Berges J.A."/>
            <person name="Bowler C."/>
            <person name="Green B.R."/>
            <person name="Martinez D."/>
            <person name="Putnam N.H."/>
            <person name="Zhou S."/>
            <person name="Allen A.E."/>
            <person name="Apt K.E."/>
            <person name="Bechner M."/>
            <person name="Brzezinski M.A."/>
            <person name="Chaal B.K."/>
            <person name="Chiovitti A."/>
            <person name="Davis A.K."/>
            <person name="Demarest M.S."/>
            <person name="Detter J.C."/>
            <person name="Glavina T."/>
            <person name="Goodstein D."/>
            <person name="Hadi M.Z."/>
            <person name="Hellsten U."/>
            <person name="Hildebrand M."/>
            <person name="Jenkins B.D."/>
            <person name="Jurka J."/>
            <person name="Kapitonov V.V."/>
            <person name="Kroger N."/>
            <person name="Lau W.W."/>
            <person name="Lane T.W."/>
            <person name="Larimer F.W."/>
            <person name="Lippmeier J.C."/>
            <person name="Lucas S."/>
            <person name="Medina M."/>
            <person name="Montsant A."/>
            <person name="Obornik M."/>
            <person name="Parker M.S."/>
            <person name="Palenik B."/>
            <person name="Pazour G.J."/>
            <person name="Richardson P.M."/>
            <person name="Rynearson T.A."/>
            <person name="Saito M.A."/>
            <person name="Schwartz D.C."/>
            <person name="Thamatrakoln K."/>
            <person name="Valentin K."/>
            <person name="Vardi A."/>
            <person name="Wilkerson F.P."/>
            <person name="Rokhsar D.S."/>
        </authorList>
    </citation>
    <scope>NUCLEOTIDE SEQUENCE [LARGE SCALE GENOMIC DNA]</scope>
    <source>
        <strain evidence="2 3">CCMP1335</strain>
    </source>
</reference>
<dbReference type="InterPro" id="IPR014955">
    <property type="entry name" value="DUF1826"/>
</dbReference>
<dbReference type="GeneID" id="7448973"/>
<dbReference type="HOGENOM" id="CLU_768342_0_0_1"/>
<dbReference type="PaxDb" id="35128-Thaps6787"/>